<dbReference type="Proteomes" id="UP001151760">
    <property type="component" value="Unassembled WGS sequence"/>
</dbReference>
<reference evidence="3" key="2">
    <citation type="submission" date="2022-01" db="EMBL/GenBank/DDBJ databases">
        <authorList>
            <person name="Yamashiro T."/>
            <person name="Shiraishi A."/>
            <person name="Satake H."/>
            <person name="Nakayama K."/>
        </authorList>
    </citation>
    <scope>NUCLEOTIDE SEQUENCE</scope>
</reference>
<gene>
    <name evidence="3" type="ORF">Tco_0906986</name>
</gene>
<evidence type="ECO:0000256" key="1">
    <source>
        <dbReference type="SAM" id="MobiDB-lite"/>
    </source>
</evidence>
<keyword evidence="2" id="KW-0472">Membrane</keyword>
<reference evidence="3" key="1">
    <citation type="journal article" date="2022" name="Int. J. Mol. Sci.">
        <title>Draft Genome of Tanacetum Coccineum: Genomic Comparison of Closely Related Tanacetum-Family Plants.</title>
        <authorList>
            <person name="Yamashiro T."/>
            <person name="Shiraishi A."/>
            <person name="Nakayama K."/>
            <person name="Satake H."/>
        </authorList>
    </citation>
    <scope>NUCLEOTIDE SEQUENCE</scope>
</reference>
<keyword evidence="4" id="KW-1185">Reference proteome</keyword>
<keyword evidence="2" id="KW-1133">Transmembrane helix</keyword>
<accession>A0ABQ5CHZ8</accession>
<evidence type="ECO:0000313" key="4">
    <source>
        <dbReference type="Proteomes" id="UP001151760"/>
    </source>
</evidence>
<protein>
    <recommendedName>
        <fullName evidence="5">Reverse transcriptase domain-containing protein</fullName>
    </recommendedName>
</protein>
<keyword evidence="2" id="KW-0812">Transmembrane</keyword>
<dbReference type="EMBL" id="BQNB010014315">
    <property type="protein sequence ID" value="GJT26711.1"/>
    <property type="molecule type" value="Genomic_DNA"/>
</dbReference>
<sequence>MRTRRSNYPNNSNVTIPRRRRRQVSNIVEPEIRTIVTPMAERTMEELLRAPTEGYGEAIVLPEINADHFEIKTNLLQLVQANPFYGRENENPHAHINNSLNVAAGGNLLSKTTREALNIIENKSKVRYSRNRSNASRMNATSSKTDERIDKLADQLSTLVEIVSKKLSLPLRLKRLRNLALLVVVPILGIIVWLPITIRLVFVRLRVLTGTYNQVNPPNRVSNQMAPPSFALVQNNGQNRFNNQGQGNNFNRGNNFHGNQGFQAQNNHVPNFQNQGFQNQPFQVPNNQVQQEISNDFSSYKRNNDQMLRNMQNQINSLKGDLKNEIQNTIKSQQAVMMNQQTTFQNNLQNMICGLFQNQASTSGTLPSNTIPNPKGEMKAITTRSGVAYEGPSIPTNPSPKKVVERETEETTDKEQSNFQGSTAQIPPPVIPISIPEPDVPKTLPKTTPILEPDVPKSLPKPNIPYPS</sequence>
<comment type="caution">
    <text evidence="3">The sequence shown here is derived from an EMBL/GenBank/DDBJ whole genome shotgun (WGS) entry which is preliminary data.</text>
</comment>
<feature type="transmembrane region" description="Helical" evidence="2">
    <location>
        <begin position="179"/>
        <end position="202"/>
    </location>
</feature>
<feature type="region of interest" description="Disordered" evidence="1">
    <location>
        <begin position="386"/>
        <end position="468"/>
    </location>
</feature>
<evidence type="ECO:0008006" key="5">
    <source>
        <dbReference type="Google" id="ProtNLM"/>
    </source>
</evidence>
<organism evidence="3 4">
    <name type="scientific">Tanacetum coccineum</name>
    <dbReference type="NCBI Taxonomy" id="301880"/>
    <lineage>
        <taxon>Eukaryota</taxon>
        <taxon>Viridiplantae</taxon>
        <taxon>Streptophyta</taxon>
        <taxon>Embryophyta</taxon>
        <taxon>Tracheophyta</taxon>
        <taxon>Spermatophyta</taxon>
        <taxon>Magnoliopsida</taxon>
        <taxon>eudicotyledons</taxon>
        <taxon>Gunneridae</taxon>
        <taxon>Pentapetalae</taxon>
        <taxon>asterids</taxon>
        <taxon>campanulids</taxon>
        <taxon>Asterales</taxon>
        <taxon>Asteraceae</taxon>
        <taxon>Asteroideae</taxon>
        <taxon>Anthemideae</taxon>
        <taxon>Anthemidinae</taxon>
        <taxon>Tanacetum</taxon>
    </lineage>
</organism>
<name>A0ABQ5CHZ8_9ASTR</name>
<evidence type="ECO:0000313" key="3">
    <source>
        <dbReference type="EMBL" id="GJT26711.1"/>
    </source>
</evidence>
<feature type="compositionally biased region" description="Basic and acidic residues" evidence="1">
    <location>
        <begin position="402"/>
        <end position="416"/>
    </location>
</feature>
<proteinExistence type="predicted"/>
<evidence type="ECO:0000256" key="2">
    <source>
        <dbReference type="SAM" id="Phobius"/>
    </source>
</evidence>